<feature type="domain" description="Fibrinogen C-terminal" evidence="1">
    <location>
        <begin position="7"/>
        <end position="67"/>
    </location>
</feature>
<dbReference type="InterPro" id="IPR036056">
    <property type="entry name" value="Fibrinogen-like_C"/>
</dbReference>
<dbReference type="AlphaFoldDB" id="A0AAQ4DTQ0"/>
<dbReference type="Gene3D" id="3.90.215.10">
    <property type="entry name" value="Gamma Fibrinogen, chain A, domain 1"/>
    <property type="match status" value="1"/>
</dbReference>
<proteinExistence type="predicted"/>
<evidence type="ECO:0000259" key="1">
    <source>
        <dbReference type="PROSITE" id="PS51406"/>
    </source>
</evidence>
<dbReference type="InterPro" id="IPR014716">
    <property type="entry name" value="Fibrinogen_a/b/g_C_1"/>
</dbReference>
<dbReference type="Pfam" id="PF00147">
    <property type="entry name" value="Fibrinogen_C"/>
    <property type="match status" value="1"/>
</dbReference>
<protein>
    <recommendedName>
        <fullName evidence="1">Fibrinogen C-terminal domain-containing protein</fullName>
    </recommendedName>
</protein>
<name>A0AAQ4DTQ0_AMBAM</name>
<accession>A0AAQ4DTQ0</accession>
<dbReference type="PROSITE" id="PS51406">
    <property type="entry name" value="FIBRINOGEN_C_2"/>
    <property type="match status" value="1"/>
</dbReference>
<comment type="caution">
    <text evidence="2">The sequence shown here is derived from an EMBL/GenBank/DDBJ whole genome shotgun (WGS) entry which is preliminary data.</text>
</comment>
<keyword evidence="3" id="KW-1185">Reference proteome</keyword>
<evidence type="ECO:0000313" key="2">
    <source>
        <dbReference type="EMBL" id="KAK8765840.1"/>
    </source>
</evidence>
<dbReference type="SUPFAM" id="SSF56496">
    <property type="entry name" value="Fibrinogen C-terminal domain-like"/>
    <property type="match status" value="1"/>
</dbReference>
<dbReference type="Proteomes" id="UP001321473">
    <property type="component" value="Unassembled WGS sequence"/>
</dbReference>
<reference evidence="2 3" key="1">
    <citation type="journal article" date="2023" name="Arcadia Sci">
        <title>De novo assembly of a long-read Amblyomma americanum tick genome.</title>
        <authorList>
            <person name="Chou S."/>
            <person name="Poskanzer K.E."/>
            <person name="Rollins M."/>
            <person name="Thuy-Boun P.S."/>
        </authorList>
    </citation>
    <scope>NUCLEOTIDE SEQUENCE [LARGE SCALE GENOMIC DNA]</scope>
    <source>
        <strain evidence="2">F_SG_1</strain>
        <tissue evidence="2">Salivary glands</tissue>
    </source>
</reference>
<organism evidence="2 3">
    <name type="scientific">Amblyomma americanum</name>
    <name type="common">Lone star tick</name>
    <dbReference type="NCBI Taxonomy" id="6943"/>
    <lineage>
        <taxon>Eukaryota</taxon>
        <taxon>Metazoa</taxon>
        <taxon>Ecdysozoa</taxon>
        <taxon>Arthropoda</taxon>
        <taxon>Chelicerata</taxon>
        <taxon>Arachnida</taxon>
        <taxon>Acari</taxon>
        <taxon>Parasitiformes</taxon>
        <taxon>Ixodida</taxon>
        <taxon>Ixodoidea</taxon>
        <taxon>Ixodidae</taxon>
        <taxon>Amblyomminae</taxon>
        <taxon>Amblyomma</taxon>
    </lineage>
</organism>
<gene>
    <name evidence="2" type="ORF">V5799_031551</name>
</gene>
<dbReference type="InterPro" id="IPR002181">
    <property type="entry name" value="Fibrinogen_a/b/g_C_dom"/>
</dbReference>
<feature type="non-terminal residue" evidence="2">
    <location>
        <position position="67"/>
    </location>
</feature>
<sequence length="67" mass="7194">MNAVSDIKDRIRPKHCADHLHAGQTTSGVYTIFLQADDQTGQAVYCDMETDGGGWTVSESIAPGGRL</sequence>
<dbReference type="NCBIfam" id="NF040941">
    <property type="entry name" value="GGGWT_bact"/>
    <property type="match status" value="1"/>
</dbReference>
<evidence type="ECO:0000313" key="3">
    <source>
        <dbReference type="Proteomes" id="UP001321473"/>
    </source>
</evidence>
<dbReference type="EMBL" id="JARKHS020026964">
    <property type="protein sequence ID" value="KAK8765840.1"/>
    <property type="molecule type" value="Genomic_DNA"/>
</dbReference>